<dbReference type="EMBL" id="JAJJMA010175984">
    <property type="protein sequence ID" value="MCL7037169.1"/>
    <property type="molecule type" value="Genomic_DNA"/>
</dbReference>
<dbReference type="Gene3D" id="1.20.1080.10">
    <property type="entry name" value="Glycerol uptake facilitator protein"/>
    <property type="match status" value="1"/>
</dbReference>
<dbReference type="Pfam" id="PF00230">
    <property type="entry name" value="MIP"/>
    <property type="match status" value="1"/>
</dbReference>
<feature type="transmembrane region" description="Helical" evidence="7">
    <location>
        <begin position="92"/>
        <end position="113"/>
    </location>
</feature>
<evidence type="ECO:0000256" key="2">
    <source>
        <dbReference type="ARBA" id="ARBA00022448"/>
    </source>
</evidence>
<keyword evidence="9" id="KW-1185">Reference proteome</keyword>
<dbReference type="GO" id="GO:0016020">
    <property type="term" value="C:membrane"/>
    <property type="evidence" value="ECO:0007669"/>
    <property type="project" value="UniProtKB-SubCell"/>
</dbReference>
<evidence type="ECO:0000313" key="8">
    <source>
        <dbReference type="EMBL" id="MCL7037169.1"/>
    </source>
</evidence>
<comment type="caution">
    <text evidence="8">The sequence shown here is derived from an EMBL/GenBank/DDBJ whole genome shotgun (WGS) entry which is preliminary data.</text>
</comment>
<dbReference type="PANTHER" id="PTHR45724:SF13">
    <property type="entry name" value="AQUAPORIN NIP1-1-RELATED"/>
    <property type="match status" value="1"/>
</dbReference>
<sequence length="198" mass="21388">MAEISTSNTNNNGYSYRANSSIPITIVPINNLNSHGNVNNDHPVPLTTNKESSSLLSIPFFQKLIVEGIGTFFMMFAGCAAVSVNLSNDKVVTLPGIALTWGLAVMVMIYALGYISGSHFNPAVIIAFATCGCGKFPWKQVSGYILAQVAGSTLAIGTLRLVFQGSQDHFLGTLPCGSNMQFFFFCRNTNFVIHKYSI</sequence>
<dbReference type="InterPro" id="IPR023271">
    <property type="entry name" value="Aquaporin-like"/>
</dbReference>
<dbReference type="InterPro" id="IPR034294">
    <property type="entry name" value="Aquaporin_transptr"/>
</dbReference>
<evidence type="ECO:0000256" key="4">
    <source>
        <dbReference type="ARBA" id="ARBA00022989"/>
    </source>
</evidence>
<keyword evidence="2 6" id="KW-0813">Transport</keyword>
<evidence type="ECO:0000256" key="1">
    <source>
        <dbReference type="ARBA" id="ARBA00004141"/>
    </source>
</evidence>
<name>A0AA41SJC4_PAPNU</name>
<evidence type="ECO:0000313" key="9">
    <source>
        <dbReference type="Proteomes" id="UP001177140"/>
    </source>
</evidence>
<proteinExistence type="inferred from homology"/>
<dbReference type="Proteomes" id="UP001177140">
    <property type="component" value="Unassembled WGS sequence"/>
</dbReference>
<dbReference type="PANTHER" id="PTHR45724">
    <property type="entry name" value="AQUAPORIN NIP2-1"/>
    <property type="match status" value="1"/>
</dbReference>
<comment type="similarity">
    <text evidence="6">Belongs to the MIP/aquaporin (TC 1.A.8) family.</text>
</comment>
<evidence type="ECO:0000256" key="5">
    <source>
        <dbReference type="ARBA" id="ARBA00023136"/>
    </source>
</evidence>
<evidence type="ECO:0000256" key="3">
    <source>
        <dbReference type="ARBA" id="ARBA00022692"/>
    </source>
</evidence>
<dbReference type="GO" id="GO:0015267">
    <property type="term" value="F:channel activity"/>
    <property type="evidence" value="ECO:0007669"/>
    <property type="project" value="InterPro"/>
</dbReference>
<organism evidence="8 9">
    <name type="scientific">Papaver nudicaule</name>
    <name type="common">Iceland poppy</name>
    <dbReference type="NCBI Taxonomy" id="74823"/>
    <lineage>
        <taxon>Eukaryota</taxon>
        <taxon>Viridiplantae</taxon>
        <taxon>Streptophyta</taxon>
        <taxon>Embryophyta</taxon>
        <taxon>Tracheophyta</taxon>
        <taxon>Spermatophyta</taxon>
        <taxon>Magnoliopsida</taxon>
        <taxon>Ranunculales</taxon>
        <taxon>Papaveraceae</taxon>
        <taxon>Papaveroideae</taxon>
        <taxon>Papaver</taxon>
    </lineage>
</organism>
<evidence type="ECO:0000256" key="7">
    <source>
        <dbReference type="SAM" id="Phobius"/>
    </source>
</evidence>
<keyword evidence="5 7" id="KW-0472">Membrane</keyword>
<keyword evidence="3 6" id="KW-0812">Transmembrane</keyword>
<dbReference type="PRINTS" id="PR00783">
    <property type="entry name" value="MINTRINSICP"/>
</dbReference>
<protein>
    <submittedName>
        <fullName evidence="8">Uncharacterized protein</fullName>
    </submittedName>
</protein>
<reference evidence="8" key="1">
    <citation type="submission" date="2022-03" db="EMBL/GenBank/DDBJ databases">
        <title>A functionally conserved STORR gene fusion in Papaver species that diverged 16.8 million years ago.</title>
        <authorList>
            <person name="Catania T."/>
        </authorList>
    </citation>
    <scope>NUCLEOTIDE SEQUENCE</scope>
    <source>
        <strain evidence="8">S-191538</strain>
    </source>
</reference>
<evidence type="ECO:0000256" key="6">
    <source>
        <dbReference type="RuleBase" id="RU000477"/>
    </source>
</evidence>
<keyword evidence="4 7" id="KW-1133">Transmembrane helix</keyword>
<feature type="transmembrane region" description="Helical" evidence="7">
    <location>
        <begin position="144"/>
        <end position="163"/>
    </location>
</feature>
<accession>A0AA41SJC4</accession>
<dbReference type="AlphaFoldDB" id="A0AA41SJC4"/>
<dbReference type="SUPFAM" id="SSF81338">
    <property type="entry name" value="Aquaporin-like"/>
    <property type="match status" value="1"/>
</dbReference>
<dbReference type="InterPro" id="IPR000425">
    <property type="entry name" value="MIP"/>
</dbReference>
<gene>
    <name evidence="8" type="ORF">MKW94_018263</name>
</gene>
<feature type="transmembrane region" description="Helical" evidence="7">
    <location>
        <begin position="64"/>
        <end position="86"/>
    </location>
</feature>
<comment type="subcellular location">
    <subcellularLocation>
        <location evidence="1">Membrane</location>
        <topology evidence="1">Multi-pass membrane protein</topology>
    </subcellularLocation>
</comment>